<dbReference type="RefSeq" id="WP_209913119.1">
    <property type="nucleotide sequence ID" value="NZ_JAGIOP010000001.1"/>
</dbReference>
<evidence type="ECO:0000313" key="1">
    <source>
        <dbReference type="EMBL" id="MBP2450511.1"/>
    </source>
</evidence>
<dbReference type="Proteomes" id="UP000694460">
    <property type="component" value="Unassembled WGS sequence"/>
</dbReference>
<evidence type="ECO:0000313" key="2">
    <source>
        <dbReference type="Proteomes" id="UP000694460"/>
    </source>
</evidence>
<proteinExistence type="predicted"/>
<dbReference type="EMBL" id="JAGIOP010000001">
    <property type="protein sequence ID" value="MBP2450511.1"/>
    <property type="molecule type" value="Genomic_DNA"/>
</dbReference>
<comment type="caution">
    <text evidence="1">The sequence shown here is derived from an EMBL/GenBank/DDBJ whole genome shotgun (WGS) entry which is preliminary data.</text>
</comment>
<keyword evidence="2" id="KW-1185">Reference proteome</keyword>
<protein>
    <submittedName>
        <fullName evidence="1">Uncharacterized protein</fullName>
    </submittedName>
</protein>
<accession>A0ABS4ZMS6</accession>
<gene>
    <name evidence="1" type="ORF">JOF57_000396</name>
</gene>
<reference evidence="1 2" key="1">
    <citation type="submission" date="2021-03" db="EMBL/GenBank/DDBJ databases">
        <title>Sequencing the genomes of 1000 actinobacteria strains.</title>
        <authorList>
            <person name="Klenk H.-P."/>
        </authorList>
    </citation>
    <scope>NUCLEOTIDE SEQUENCE [LARGE SCALE GENOMIC DNA]</scope>
    <source>
        <strain evidence="1 2">DSM 46713</strain>
    </source>
</reference>
<organism evidence="1 2">
    <name type="scientific">Mycolicibacterium lutetiense</name>
    <dbReference type="NCBI Taxonomy" id="1641992"/>
    <lineage>
        <taxon>Bacteria</taxon>
        <taxon>Bacillati</taxon>
        <taxon>Actinomycetota</taxon>
        <taxon>Actinomycetes</taxon>
        <taxon>Mycobacteriales</taxon>
        <taxon>Mycobacteriaceae</taxon>
        <taxon>Mycolicibacterium</taxon>
    </lineage>
</organism>
<name>A0ABS4ZMS6_9MYCO</name>
<sequence>MTVPTPGSVPVAAANDCDLLAPVPLPEGATAGPWQTDVRGHLHRVLDDGRMQLGNGQIVSECIHCTVPVDTGDIYAFCESYTPPESAAGREDDALEPDAHSFGLALAEVAQHARYAFEDIEDAFEVMPDEAPLPAVVDLVTARAHLIAAQRLIDKAATRIAATEVTR</sequence>